<accession>A0A101EKK0</accession>
<evidence type="ECO:0000256" key="1">
    <source>
        <dbReference type="ARBA" id="ARBA00001947"/>
    </source>
</evidence>
<dbReference type="PANTHER" id="PTHR35005">
    <property type="entry name" value="3-DEHYDRO-SCYLLO-INOSOSE HYDROLASE"/>
    <property type="match status" value="1"/>
</dbReference>
<evidence type="ECO:0000256" key="4">
    <source>
        <dbReference type="ARBA" id="ARBA00022833"/>
    </source>
</evidence>
<sequence>MIVIPMKMEELTWEDFEKIKTQVKGLILPVGSVEAHGKHLPLGTDVFAPLEISRRVEEKLKDRGIDILIAPPIWYGHSFVLNVYPGTINVKSGTFQKYVQEILEEFAKEGFEKVIILNGHGGNIYPLIGAAEEVVEKYNVEVVLINWWMDFKEEISRICSSQGHAGEDETSVILAINPELVKMEKAIGERRTRPVRIIKKDIGLDIFPNGVNDNPHNATAEKGEEILEVVSEKITNILAELL</sequence>
<comment type="cofactor">
    <cofactor evidence="1">
        <name>Zn(2+)</name>
        <dbReference type="ChEBI" id="CHEBI:29105"/>
    </cofactor>
</comment>
<keyword evidence="2" id="KW-0479">Metal-binding</keyword>
<dbReference type="PATRIC" id="fig|172049.5.peg.1187"/>
<dbReference type="PANTHER" id="PTHR35005:SF1">
    <property type="entry name" value="2-AMINO-5-FORMYLAMINO-6-RIBOSYLAMINOPYRIMIDIN-4(3H)-ONE 5'-MONOPHOSPHATE DEFORMYLASE"/>
    <property type="match status" value="1"/>
</dbReference>
<protein>
    <submittedName>
        <fullName evidence="5">Putative amidase</fullName>
    </submittedName>
</protein>
<gene>
    <name evidence="5" type="ORF">XD54_1631</name>
</gene>
<evidence type="ECO:0000256" key="2">
    <source>
        <dbReference type="ARBA" id="ARBA00022723"/>
    </source>
</evidence>
<reference evidence="6" key="1">
    <citation type="journal article" date="2015" name="MBio">
        <title>Genome-Resolved Metagenomic Analysis Reveals Roles for Candidate Phyla and Other Microbial Community Members in Biogeochemical Transformations in Oil Reservoirs.</title>
        <authorList>
            <person name="Hu P."/>
            <person name="Tom L."/>
            <person name="Singh A."/>
            <person name="Thomas B.C."/>
            <person name="Baker B.J."/>
            <person name="Piceno Y.M."/>
            <person name="Andersen G.L."/>
            <person name="Banfield J.F."/>
        </authorList>
    </citation>
    <scope>NUCLEOTIDE SEQUENCE [LARGE SCALE GENOMIC DNA]</scope>
</reference>
<proteinExistence type="predicted"/>
<dbReference type="Proteomes" id="UP000053911">
    <property type="component" value="Unassembled WGS sequence"/>
</dbReference>
<keyword evidence="4" id="KW-0862">Zinc</keyword>
<dbReference type="GO" id="GO:0046872">
    <property type="term" value="F:metal ion binding"/>
    <property type="evidence" value="ECO:0007669"/>
    <property type="project" value="UniProtKB-KW"/>
</dbReference>
<evidence type="ECO:0000256" key="3">
    <source>
        <dbReference type="ARBA" id="ARBA00022801"/>
    </source>
</evidence>
<dbReference type="GO" id="GO:0016811">
    <property type="term" value="F:hydrolase activity, acting on carbon-nitrogen (but not peptide) bonds, in linear amides"/>
    <property type="evidence" value="ECO:0007669"/>
    <property type="project" value="TreeGrafter"/>
</dbReference>
<evidence type="ECO:0000313" key="5">
    <source>
        <dbReference type="EMBL" id="KUK17071.1"/>
    </source>
</evidence>
<name>A0A101EKK0_9EURY</name>
<evidence type="ECO:0000313" key="6">
    <source>
        <dbReference type="Proteomes" id="UP000053911"/>
    </source>
</evidence>
<comment type="caution">
    <text evidence="5">The sequence shown here is derived from an EMBL/GenBank/DDBJ whole genome shotgun (WGS) entry which is preliminary data.</text>
</comment>
<dbReference type="EMBL" id="LGFD01000037">
    <property type="protein sequence ID" value="KUK17071.1"/>
    <property type="molecule type" value="Genomic_DNA"/>
</dbReference>
<dbReference type="SUPFAM" id="SSF102215">
    <property type="entry name" value="Creatininase"/>
    <property type="match status" value="1"/>
</dbReference>
<keyword evidence="3" id="KW-0378">Hydrolase</keyword>
<dbReference type="AlphaFoldDB" id="A0A101EKK0"/>
<dbReference type="Gene3D" id="3.40.50.10310">
    <property type="entry name" value="Creatininase"/>
    <property type="match status" value="1"/>
</dbReference>
<organism evidence="5 6">
    <name type="scientific">Thermococcus sibiricus</name>
    <dbReference type="NCBI Taxonomy" id="172049"/>
    <lineage>
        <taxon>Archaea</taxon>
        <taxon>Methanobacteriati</taxon>
        <taxon>Methanobacteriota</taxon>
        <taxon>Thermococci</taxon>
        <taxon>Thermococcales</taxon>
        <taxon>Thermococcaceae</taxon>
        <taxon>Thermococcus</taxon>
    </lineage>
</organism>
<dbReference type="Pfam" id="PF02633">
    <property type="entry name" value="Creatininase"/>
    <property type="match status" value="1"/>
</dbReference>
<dbReference type="InterPro" id="IPR003785">
    <property type="entry name" value="Creatininase/forma_Hydrolase"/>
</dbReference>
<dbReference type="GO" id="GO:0009231">
    <property type="term" value="P:riboflavin biosynthetic process"/>
    <property type="evidence" value="ECO:0007669"/>
    <property type="project" value="TreeGrafter"/>
</dbReference>
<dbReference type="InterPro" id="IPR024087">
    <property type="entry name" value="Creatininase-like_sf"/>
</dbReference>